<dbReference type="Gene3D" id="3.10.580.10">
    <property type="entry name" value="CBS-domain"/>
    <property type="match status" value="1"/>
</dbReference>
<feature type="domain" description="CBS" evidence="3">
    <location>
        <begin position="137"/>
        <end position="193"/>
    </location>
</feature>
<sequence>MHQLTQPSISSTLAEFPPSPPLARIQAMSTSNTNPLFEISARQLMTPDVLSVSAHWGVAELASFFSEYKLSGAPVLSQDGELVGVVSTTDILRYSNNPQYKSEVVRKRSFYNEQGAKLASEVEELEFCRERQVSDIMTPMIISIEADATVQEITEVMASNNIHRIFVTDENQVVGIVSSMDIVRLVYQAGKASA</sequence>
<keyword evidence="5" id="KW-1185">Reference proteome</keyword>
<reference evidence="4 5" key="2">
    <citation type="submission" date="2018-12" db="EMBL/GenBank/DDBJ databases">
        <title>Simiduia agarivorans gen. nov., sp. nov., a marine, agarolytic bacterium isolated from shallow coastal water from Keelung, Taiwan.</title>
        <authorList>
            <person name="Shieh W.Y."/>
        </authorList>
    </citation>
    <scope>NUCLEOTIDE SEQUENCE [LARGE SCALE GENOMIC DNA]</scope>
    <source>
        <strain evidence="4 5">GTF-13</strain>
    </source>
</reference>
<evidence type="ECO:0000313" key="4">
    <source>
        <dbReference type="EMBL" id="RRJ84068.1"/>
    </source>
</evidence>
<dbReference type="Proteomes" id="UP000280792">
    <property type="component" value="Unassembled WGS sequence"/>
</dbReference>
<dbReference type="EMBL" id="QWEZ01000001">
    <property type="protein sequence ID" value="RRJ84068.1"/>
    <property type="molecule type" value="Genomic_DNA"/>
</dbReference>
<evidence type="ECO:0000313" key="5">
    <source>
        <dbReference type="Proteomes" id="UP000280792"/>
    </source>
</evidence>
<dbReference type="SMART" id="SM00116">
    <property type="entry name" value="CBS"/>
    <property type="match status" value="2"/>
</dbReference>
<gene>
    <name evidence="4" type="ORF">D0544_02810</name>
</gene>
<dbReference type="AlphaFoldDB" id="A0A3P3VQ46"/>
<reference evidence="4 5" key="1">
    <citation type="submission" date="2018-08" db="EMBL/GenBank/DDBJ databases">
        <authorList>
            <person name="Khan S.A."/>
        </authorList>
    </citation>
    <scope>NUCLEOTIDE SEQUENCE [LARGE SCALE GENOMIC DNA]</scope>
    <source>
        <strain evidence="4 5">GTF-13</strain>
    </source>
</reference>
<dbReference type="PANTHER" id="PTHR43080:SF29">
    <property type="entry name" value="OS02G0818000 PROTEIN"/>
    <property type="match status" value="1"/>
</dbReference>
<dbReference type="CDD" id="cd04586">
    <property type="entry name" value="CBS_pair_BON_assoc"/>
    <property type="match status" value="1"/>
</dbReference>
<dbReference type="SUPFAM" id="SSF54631">
    <property type="entry name" value="CBS-domain pair"/>
    <property type="match status" value="1"/>
</dbReference>
<dbReference type="InterPro" id="IPR000644">
    <property type="entry name" value="CBS_dom"/>
</dbReference>
<feature type="domain" description="CBS" evidence="3">
    <location>
        <begin position="45"/>
        <end position="102"/>
    </location>
</feature>
<dbReference type="InterPro" id="IPR051257">
    <property type="entry name" value="Diverse_CBS-Domain"/>
</dbReference>
<evidence type="ECO:0000256" key="1">
    <source>
        <dbReference type="ARBA" id="ARBA00023122"/>
    </source>
</evidence>
<dbReference type="InterPro" id="IPR046342">
    <property type="entry name" value="CBS_dom_sf"/>
</dbReference>
<comment type="caution">
    <text evidence="4">The sequence shown here is derived from an EMBL/GenBank/DDBJ whole genome shotgun (WGS) entry which is preliminary data.</text>
</comment>
<dbReference type="Pfam" id="PF00571">
    <property type="entry name" value="CBS"/>
    <property type="match status" value="2"/>
</dbReference>
<evidence type="ECO:0000256" key="2">
    <source>
        <dbReference type="PROSITE-ProRule" id="PRU00703"/>
    </source>
</evidence>
<dbReference type="PANTHER" id="PTHR43080">
    <property type="entry name" value="CBS DOMAIN-CONTAINING PROTEIN CBSX3, MITOCHONDRIAL"/>
    <property type="match status" value="1"/>
</dbReference>
<protein>
    <submittedName>
        <fullName evidence="4">CBS domain-containing protein</fullName>
    </submittedName>
</protein>
<keyword evidence="1 2" id="KW-0129">CBS domain</keyword>
<name>A0A3P3VQ46_9GAMM</name>
<evidence type="ECO:0000259" key="3">
    <source>
        <dbReference type="PROSITE" id="PS51371"/>
    </source>
</evidence>
<proteinExistence type="predicted"/>
<accession>A0A3P3VQ46</accession>
<organism evidence="4 5">
    <name type="scientific">Aestuariirhabdus litorea</name>
    <dbReference type="NCBI Taxonomy" id="2528527"/>
    <lineage>
        <taxon>Bacteria</taxon>
        <taxon>Pseudomonadati</taxon>
        <taxon>Pseudomonadota</taxon>
        <taxon>Gammaproteobacteria</taxon>
        <taxon>Oceanospirillales</taxon>
        <taxon>Aestuariirhabdaceae</taxon>
        <taxon>Aestuariirhabdus</taxon>
    </lineage>
</organism>
<dbReference type="PROSITE" id="PS51371">
    <property type="entry name" value="CBS"/>
    <property type="match status" value="2"/>
</dbReference>